<dbReference type="GO" id="GO:0006357">
    <property type="term" value="P:regulation of transcription by RNA polymerase II"/>
    <property type="evidence" value="ECO:0007669"/>
    <property type="project" value="TreeGrafter"/>
</dbReference>
<dbReference type="GeneID" id="92179950"/>
<accession>A0AAW0YZP6</accession>
<dbReference type="PANTHER" id="PTHR21277:SF5">
    <property type="entry name" value="TRANSCRIPTIONAL ADAPTER 1"/>
    <property type="match status" value="1"/>
</dbReference>
<evidence type="ECO:0000256" key="1">
    <source>
        <dbReference type="ARBA" id="ARBA00004123"/>
    </source>
</evidence>
<evidence type="ECO:0000313" key="7">
    <source>
        <dbReference type="Proteomes" id="UP001388673"/>
    </source>
</evidence>
<protein>
    <recommendedName>
        <fullName evidence="8">Transcriptional coactivator HFI1/ADA1</fullName>
    </recommendedName>
</protein>
<evidence type="ECO:0000256" key="5">
    <source>
        <dbReference type="SAM" id="MobiDB-lite"/>
    </source>
</evidence>
<dbReference type="Pfam" id="PF12767">
    <property type="entry name" value="SAGA-Tad1"/>
    <property type="match status" value="1"/>
</dbReference>
<keyword evidence="2" id="KW-0805">Transcription regulation</keyword>
<dbReference type="GO" id="GO:0000124">
    <property type="term" value="C:SAGA complex"/>
    <property type="evidence" value="ECO:0007669"/>
    <property type="project" value="TreeGrafter"/>
</dbReference>
<comment type="caution">
    <text evidence="6">The sequence shown here is derived from an EMBL/GenBank/DDBJ whole genome shotgun (WGS) entry which is preliminary data.</text>
</comment>
<name>A0AAW0YZP6_9TREE</name>
<evidence type="ECO:0000256" key="4">
    <source>
        <dbReference type="ARBA" id="ARBA00023242"/>
    </source>
</evidence>
<feature type="region of interest" description="Disordered" evidence="5">
    <location>
        <begin position="1"/>
        <end position="41"/>
    </location>
</feature>
<comment type="subcellular location">
    <subcellularLocation>
        <location evidence="1">Nucleus</location>
    </subcellularLocation>
</comment>
<dbReference type="GO" id="GO:0005634">
    <property type="term" value="C:nucleus"/>
    <property type="evidence" value="ECO:0007669"/>
    <property type="project" value="UniProtKB-SubCell"/>
</dbReference>
<gene>
    <name evidence="6" type="ORF">IAR55_002692</name>
</gene>
<dbReference type="InterPro" id="IPR024738">
    <property type="entry name" value="Hfi1/Tada1"/>
</dbReference>
<proteinExistence type="predicted"/>
<dbReference type="KEGG" id="kne:92179950"/>
<keyword evidence="3" id="KW-0804">Transcription</keyword>
<evidence type="ECO:0008006" key="8">
    <source>
        <dbReference type="Google" id="ProtNLM"/>
    </source>
</evidence>
<dbReference type="PANTHER" id="PTHR21277">
    <property type="entry name" value="TRANSCRIPTIONAL ADAPTER 1"/>
    <property type="match status" value="1"/>
</dbReference>
<dbReference type="GO" id="GO:0003713">
    <property type="term" value="F:transcription coactivator activity"/>
    <property type="evidence" value="ECO:0007669"/>
    <property type="project" value="TreeGrafter"/>
</dbReference>
<evidence type="ECO:0000313" key="6">
    <source>
        <dbReference type="EMBL" id="KAK8858465.1"/>
    </source>
</evidence>
<feature type="compositionally biased region" description="Polar residues" evidence="5">
    <location>
        <begin position="1"/>
        <end position="22"/>
    </location>
</feature>
<keyword evidence="7" id="KW-1185">Reference proteome</keyword>
<dbReference type="AlphaFoldDB" id="A0AAW0YZP6"/>
<evidence type="ECO:0000256" key="2">
    <source>
        <dbReference type="ARBA" id="ARBA00023015"/>
    </source>
</evidence>
<dbReference type="RefSeq" id="XP_066803306.1">
    <property type="nucleotide sequence ID" value="XM_066945805.1"/>
</dbReference>
<organism evidence="6 7">
    <name type="scientific">Kwoniella newhampshirensis</name>
    <dbReference type="NCBI Taxonomy" id="1651941"/>
    <lineage>
        <taxon>Eukaryota</taxon>
        <taxon>Fungi</taxon>
        <taxon>Dikarya</taxon>
        <taxon>Basidiomycota</taxon>
        <taxon>Agaricomycotina</taxon>
        <taxon>Tremellomycetes</taxon>
        <taxon>Tremellales</taxon>
        <taxon>Cryptococcaceae</taxon>
        <taxon>Kwoniella</taxon>
    </lineage>
</organism>
<dbReference type="EMBL" id="JBCAWK010000005">
    <property type="protein sequence ID" value="KAK8858465.1"/>
    <property type="molecule type" value="Genomic_DNA"/>
</dbReference>
<dbReference type="Proteomes" id="UP001388673">
    <property type="component" value="Unassembled WGS sequence"/>
</dbReference>
<keyword evidence="4" id="KW-0539">Nucleus</keyword>
<sequence length="447" mass="48103">MSTVMPSPQQASTSLQPDSLTPASYHPQPRPPPLPFSRSDTHSIKQELHDALGENGLPYWKAMNGYLLAQIGKGELEGMVKGWLKGDKLDLHNKLLLSLLNNAGAPPQHQQPVSPLTQLRKRKRVGPDDPEFDIDDTTIQPKSRVQQWVMGMGSRERARVRRAVIGKQTEEDGDGEVDEASVGKRSAGKWGAFTSSSLLPPLALPNRLLPSSQQLSLRLSQFAKTYDMSLAPDATGDIGEFMAVGMDNHLGDVFHGIVHLTGRDRPGAGTIRVPKGSDPQARENGHGHGHGHGHIQNHLDLDSIDGAGIGEGGGFVGINGEGDMPKPDLETLQYLLALNPSLHPQASPAVLRLGTSHTLAEVEANTPHPKSIQSAVNSTQRTTATTNNKADAVAQNLLSTGLLKLDKAGRQSEAGDGTLGVDGKKERKHNLHWKYEDPALILKDVLG</sequence>
<feature type="region of interest" description="Disordered" evidence="5">
    <location>
        <begin position="265"/>
        <end position="298"/>
    </location>
</feature>
<reference evidence="6 7" key="1">
    <citation type="journal article" date="2024" name="bioRxiv">
        <title>Comparative genomics of Cryptococcus and Kwoniella reveals pathogenesis evolution and contrasting karyotype dynamics via intercentromeric recombination or chromosome fusion.</title>
        <authorList>
            <person name="Coelho M.A."/>
            <person name="David-Palma M."/>
            <person name="Shea T."/>
            <person name="Bowers K."/>
            <person name="McGinley-Smith S."/>
            <person name="Mohammad A.W."/>
            <person name="Gnirke A."/>
            <person name="Yurkov A.M."/>
            <person name="Nowrousian M."/>
            <person name="Sun S."/>
            <person name="Cuomo C.A."/>
            <person name="Heitman J."/>
        </authorList>
    </citation>
    <scope>NUCLEOTIDE SEQUENCE [LARGE SCALE GENOMIC DNA]</scope>
    <source>
        <strain evidence="6 7">CBS 13917</strain>
    </source>
</reference>
<evidence type="ECO:0000256" key="3">
    <source>
        <dbReference type="ARBA" id="ARBA00023163"/>
    </source>
</evidence>